<evidence type="ECO:0000256" key="4">
    <source>
        <dbReference type="ARBA" id="ARBA00023002"/>
    </source>
</evidence>
<keyword evidence="3" id="KW-0847">Vitamin C</keyword>
<evidence type="ECO:0000313" key="7">
    <source>
        <dbReference type="EnsemblPlants" id="MELO3C007174.2.1"/>
    </source>
</evidence>
<dbReference type="InterPro" id="IPR050295">
    <property type="entry name" value="Plant_2OG-oxidoreductases"/>
</dbReference>
<dbReference type="Pfam" id="PF03171">
    <property type="entry name" value="2OG-FeII_Oxy"/>
    <property type="match status" value="1"/>
</dbReference>
<dbReference type="PANTHER" id="PTHR47991">
    <property type="entry name" value="OXOGLUTARATE/IRON-DEPENDENT DIOXYGENASE"/>
    <property type="match status" value="1"/>
</dbReference>
<keyword evidence="4" id="KW-0560">Oxidoreductase</keyword>
<dbReference type="FunFam" id="2.60.120.330:FF:000001">
    <property type="entry name" value="Protein SRG1"/>
    <property type="match status" value="1"/>
</dbReference>
<evidence type="ECO:0000256" key="5">
    <source>
        <dbReference type="ARBA" id="ARBA00023004"/>
    </source>
</evidence>
<evidence type="ECO:0000256" key="2">
    <source>
        <dbReference type="ARBA" id="ARBA00022723"/>
    </source>
</evidence>
<organism evidence="7">
    <name type="scientific">Cucumis melo</name>
    <name type="common">Muskmelon</name>
    <dbReference type="NCBI Taxonomy" id="3656"/>
    <lineage>
        <taxon>Eukaryota</taxon>
        <taxon>Viridiplantae</taxon>
        <taxon>Streptophyta</taxon>
        <taxon>Embryophyta</taxon>
        <taxon>Tracheophyta</taxon>
        <taxon>Spermatophyta</taxon>
        <taxon>Magnoliopsida</taxon>
        <taxon>eudicotyledons</taxon>
        <taxon>Gunneridae</taxon>
        <taxon>Pentapetalae</taxon>
        <taxon>rosids</taxon>
        <taxon>fabids</taxon>
        <taxon>Cucurbitales</taxon>
        <taxon>Cucurbitaceae</taxon>
        <taxon>Benincaseae</taxon>
        <taxon>Cucumis</taxon>
    </lineage>
</organism>
<name>A0A9I9CR01_CUCME</name>
<dbReference type="InterPro" id="IPR027443">
    <property type="entry name" value="IPNS-like_sf"/>
</dbReference>
<dbReference type="Pfam" id="PF14226">
    <property type="entry name" value="DIOX_N"/>
    <property type="match status" value="2"/>
</dbReference>
<dbReference type="InterPro" id="IPR026992">
    <property type="entry name" value="DIOX_N"/>
</dbReference>
<proteinExistence type="inferred from homology"/>
<comment type="similarity">
    <text evidence="1">Belongs to the iron/ascorbate-dependent oxidoreductase family.</text>
</comment>
<dbReference type="Gramene" id="MELO3C007174.2.1">
    <property type="protein sequence ID" value="MELO3C007174.2.1"/>
    <property type="gene ID" value="MELO3C007174.2"/>
</dbReference>
<evidence type="ECO:0000256" key="3">
    <source>
        <dbReference type="ARBA" id="ARBA00022896"/>
    </source>
</evidence>
<keyword evidence="5" id="KW-0408">Iron</keyword>
<dbReference type="SUPFAM" id="SSF51197">
    <property type="entry name" value="Clavaminate synthase-like"/>
    <property type="match status" value="2"/>
</dbReference>
<evidence type="ECO:0000256" key="1">
    <source>
        <dbReference type="ARBA" id="ARBA00008056"/>
    </source>
</evidence>
<accession>A0A9I9CR01</accession>
<evidence type="ECO:0000259" key="6">
    <source>
        <dbReference type="PROSITE" id="PS51471"/>
    </source>
</evidence>
<dbReference type="GO" id="GO:0031418">
    <property type="term" value="F:L-ascorbic acid binding"/>
    <property type="evidence" value="ECO:0007669"/>
    <property type="project" value="UniProtKB-KW"/>
</dbReference>
<dbReference type="AlphaFoldDB" id="A0A9I9CR01"/>
<sequence>MVGQPRSHRFGKSMESNTQMVDFGTSIIVPSVLELTKRAIPKIPLRYERLDQDPPIDPGRESGPSVPVVDIHGLAVGGSASPEIDKLHSACKEWGFFQIINHGVSTTLLEEFRMEVESFFNLPYDEKKLLWQDSKNQEGFGQLFVVSEEQKLDWSDMFYITTLPLNLRKPHLFQRLPPKLRETLEAYSTEVKKLAMVILDHLAGALKMDVEEMRELFGDGVQSVRMNYYPPCPVPDKAIGFSAHSDADALTILYQLNEVEGLQIRKDGRWIAVKPLPNAFVVNIGDIMESLSISNSYANKFKIGGKIEGEAALVANYIATELRLCLDVCLNCSLAIRIQHLLAIISVFRGSYCELCREMETLASKLQLRDSLPVPCVQELAKSSLSTVPLRYVRPDQDPPFEFTDASAEVPVIDMHKLLFSNNFDDSELDKLHHACKDWGFFQVINHGVSDVLVENVKSGIQALFNLPMVEKRKLWQRPGDVEGFGQSFVVSEEQKLNWGDLFGMFILPTYLRKPHLFPNLPLPFRDDLDAYALEMKNLGMKLFDLMAKALEMDSSEMRELYEEGMLSTRMN</sequence>
<dbReference type="InterPro" id="IPR005123">
    <property type="entry name" value="Oxoglu/Fe-dep_dioxygenase_dom"/>
</dbReference>
<dbReference type="Gene3D" id="2.60.120.330">
    <property type="entry name" value="B-lactam Antibiotic, Isopenicillin N Synthase, Chain"/>
    <property type="match status" value="2"/>
</dbReference>
<keyword evidence="2" id="KW-0479">Metal-binding</keyword>
<protein>
    <recommendedName>
        <fullName evidence="6">Fe2OG dioxygenase domain-containing protein</fullName>
    </recommendedName>
</protein>
<dbReference type="PROSITE" id="PS51471">
    <property type="entry name" value="FE2OG_OXY"/>
    <property type="match status" value="1"/>
</dbReference>
<dbReference type="GO" id="GO:0046872">
    <property type="term" value="F:metal ion binding"/>
    <property type="evidence" value="ECO:0007669"/>
    <property type="project" value="UniProtKB-KW"/>
</dbReference>
<dbReference type="InterPro" id="IPR044861">
    <property type="entry name" value="IPNS-like_FE2OG_OXY"/>
</dbReference>
<dbReference type="EnsemblPlants" id="MELO3C007174.2.1">
    <property type="protein sequence ID" value="MELO3C007174.2.1"/>
    <property type="gene ID" value="MELO3C007174.2"/>
</dbReference>
<dbReference type="GO" id="GO:0016491">
    <property type="term" value="F:oxidoreductase activity"/>
    <property type="evidence" value="ECO:0007669"/>
    <property type="project" value="UniProtKB-KW"/>
</dbReference>
<feature type="domain" description="Fe2OG dioxygenase" evidence="6">
    <location>
        <begin position="220"/>
        <end position="340"/>
    </location>
</feature>
<reference evidence="7" key="1">
    <citation type="submission" date="2023-03" db="UniProtKB">
        <authorList>
            <consortium name="EnsemblPlants"/>
        </authorList>
    </citation>
    <scope>IDENTIFICATION</scope>
</reference>